<dbReference type="InterPro" id="IPR018202">
    <property type="entry name" value="Ser_caboxypep_ser_AS"/>
</dbReference>
<sequence length="533" mass="58568">MKFSVLALTLGLVSLTSAKRSLQHVGKRDPEVRRNVAVPRAAPAVAQPEKRAEHSFLTDKTKKFAVNGTAIPEVDFDVGESYAGLLPISNATNASELYFWFFPTTNPAASNEVLIWLNGGPGCSSLEGFLQENGPFLWQYGTFKPVQNQWSWTNLTNVVWVEQPVGTGFSQGTPTATSDEDVAQQFLGFFKNFIDTFAMQGYTVYIAGESYAGYYVPYIADAMFNANDTDYYNISSIMIYDPSLSYNVVQEQIPAAAFVNFWGTLLGLNDSYVADLNAQSDACGYTAFMEEALVYPPKGPLPTPPNVDLSNDTCDTFDEVFSAISLVNPCFDIYQVATTCPLLWDVLGFPGSFDYVPDGAFIYFNRTDVQKAINAPVQEWFECTSVDVFLNGTDNSEPSALSVLPGVIEKADRVIIGHGLLDMVLIWNGTLIATQNMTWNGAQGFSTPPSQWDDFYVPYHTAYENQLGSLAGAGVMGQYHTERGLTLVTIDLSGHMVPQYAPSAAYRQLEFLLGRVPTLGTVSPFTTMPDESY</sequence>
<keyword evidence="6" id="KW-0325">Glycoprotein</keyword>
<dbReference type="Pfam" id="PF00450">
    <property type="entry name" value="Peptidase_S10"/>
    <property type="match status" value="1"/>
</dbReference>
<dbReference type="PROSITE" id="PS00131">
    <property type="entry name" value="CARBOXYPEPT_SER_SER"/>
    <property type="match status" value="1"/>
</dbReference>
<dbReference type="PANTHER" id="PTHR11802:SF479">
    <property type="entry name" value="CARBOXYPEPTIDASE"/>
    <property type="match status" value="1"/>
</dbReference>
<comment type="caution">
    <text evidence="8">The sequence shown here is derived from an EMBL/GenBank/DDBJ whole genome shotgun (WGS) entry which is preliminary data.</text>
</comment>
<dbReference type="AlphaFoldDB" id="A0AAV9NGT6"/>
<proteinExistence type="inferred from homology"/>
<evidence type="ECO:0000256" key="6">
    <source>
        <dbReference type="ARBA" id="ARBA00023180"/>
    </source>
</evidence>
<evidence type="ECO:0000313" key="9">
    <source>
        <dbReference type="Proteomes" id="UP001358417"/>
    </source>
</evidence>
<evidence type="ECO:0000256" key="5">
    <source>
        <dbReference type="ARBA" id="ARBA00022801"/>
    </source>
</evidence>
<evidence type="ECO:0000256" key="3">
    <source>
        <dbReference type="ARBA" id="ARBA00022670"/>
    </source>
</evidence>
<dbReference type="InterPro" id="IPR033124">
    <property type="entry name" value="Ser_caboxypep_his_AS"/>
</dbReference>
<evidence type="ECO:0000313" key="8">
    <source>
        <dbReference type="EMBL" id="KAK5057658.1"/>
    </source>
</evidence>
<dbReference type="EMBL" id="JAVRRD010000006">
    <property type="protein sequence ID" value="KAK5057658.1"/>
    <property type="molecule type" value="Genomic_DNA"/>
</dbReference>
<dbReference type="PRINTS" id="PR00724">
    <property type="entry name" value="CRBOXYPTASEC"/>
</dbReference>
<name>A0AAV9NGT6_9EURO</name>
<dbReference type="EC" id="3.4.16.-" evidence="7"/>
<protein>
    <recommendedName>
        <fullName evidence="7">Carboxypeptidase</fullName>
        <ecNumber evidence="7">3.4.16.-</ecNumber>
    </recommendedName>
</protein>
<dbReference type="Proteomes" id="UP001358417">
    <property type="component" value="Unassembled WGS sequence"/>
</dbReference>
<feature type="signal peptide" evidence="7">
    <location>
        <begin position="1"/>
        <end position="18"/>
    </location>
</feature>
<dbReference type="InterPro" id="IPR029058">
    <property type="entry name" value="AB_hydrolase_fold"/>
</dbReference>
<dbReference type="FunFam" id="3.40.50.1820:FF:000118">
    <property type="entry name" value="Carboxypeptidase"/>
    <property type="match status" value="1"/>
</dbReference>
<keyword evidence="3 7" id="KW-0645">Protease</keyword>
<evidence type="ECO:0000256" key="4">
    <source>
        <dbReference type="ARBA" id="ARBA00022729"/>
    </source>
</evidence>
<dbReference type="GeneID" id="89979809"/>
<dbReference type="Gene3D" id="3.40.50.1820">
    <property type="entry name" value="alpha/beta hydrolase"/>
    <property type="match status" value="1"/>
</dbReference>
<accession>A0AAV9NGT6</accession>
<organism evidence="8 9">
    <name type="scientific">Exophiala bonariae</name>
    <dbReference type="NCBI Taxonomy" id="1690606"/>
    <lineage>
        <taxon>Eukaryota</taxon>
        <taxon>Fungi</taxon>
        <taxon>Dikarya</taxon>
        <taxon>Ascomycota</taxon>
        <taxon>Pezizomycotina</taxon>
        <taxon>Eurotiomycetes</taxon>
        <taxon>Chaetothyriomycetidae</taxon>
        <taxon>Chaetothyriales</taxon>
        <taxon>Herpotrichiellaceae</taxon>
        <taxon>Exophiala</taxon>
    </lineage>
</organism>
<keyword evidence="4 7" id="KW-0732">Signal</keyword>
<dbReference type="GO" id="GO:0004185">
    <property type="term" value="F:serine-type carboxypeptidase activity"/>
    <property type="evidence" value="ECO:0007669"/>
    <property type="project" value="UniProtKB-UniRule"/>
</dbReference>
<evidence type="ECO:0000256" key="1">
    <source>
        <dbReference type="ARBA" id="ARBA00009431"/>
    </source>
</evidence>
<evidence type="ECO:0000256" key="7">
    <source>
        <dbReference type="RuleBase" id="RU361156"/>
    </source>
</evidence>
<reference evidence="8 9" key="1">
    <citation type="submission" date="2023-08" db="EMBL/GenBank/DDBJ databases">
        <title>Black Yeasts Isolated from many extreme environments.</title>
        <authorList>
            <person name="Coleine C."/>
            <person name="Stajich J.E."/>
            <person name="Selbmann L."/>
        </authorList>
    </citation>
    <scope>NUCLEOTIDE SEQUENCE [LARGE SCALE GENOMIC DNA]</scope>
    <source>
        <strain evidence="8 9">CCFEE 5792</strain>
    </source>
</reference>
<dbReference type="RefSeq" id="XP_064708776.1">
    <property type="nucleotide sequence ID" value="XM_064855187.1"/>
</dbReference>
<evidence type="ECO:0000256" key="2">
    <source>
        <dbReference type="ARBA" id="ARBA00022645"/>
    </source>
</evidence>
<dbReference type="SUPFAM" id="SSF53474">
    <property type="entry name" value="alpha/beta-Hydrolases"/>
    <property type="match status" value="1"/>
</dbReference>
<keyword evidence="5 7" id="KW-0378">Hydrolase</keyword>
<gene>
    <name evidence="8" type="ORF">LTR84_011659</name>
</gene>
<comment type="similarity">
    <text evidence="1 7">Belongs to the peptidase S10 family.</text>
</comment>
<dbReference type="PANTHER" id="PTHR11802">
    <property type="entry name" value="SERINE PROTEASE FAMILY S10 SERINE CARBOXYPEPTIDASE"/>
    <property type="match status" value="1"/>
</dbReference>
<dbReference type="GO" id="GO:0006508">
    <property type="term" value="P:proteolysis"/>
    <property type="evidence" value="ECO:0007669"/>
    <property type="project" value="UniProtKB-KW"/>
</dbReference>
<dbReference type="PROSITE" id="PS00560">
    <property type="entry name" value="CARBOXYPEPT_SER_HIS"/>
    <property type="match status" value="1"/>
</dbReference>
<keyword evidence="2 7" id="KW-0121">Carboxypeptidase</keyword>
<keyword evidence="9" id="KW-1185">Reference proteome</keyword>
<feature type="chain" id="PRO_5043107528" description="Carboxypeptidase" evidence="7">
    <location>
        <begin position="19"/>
        <end position="533"/>
    </location>
</feature>
<dbReference type="InterPro" id="IPR001563">
    <property type="entry name" value="Peptidase_S10"/>
</dbReference>